<dbReference type="Proteomes" id="UP000321306">
    <property type="component" value="Unassembled WGS sequence"/>
</dbReference>
<name>A0A511NAB7_DEIC1</name>
<protein>
    <submittedName>
        <fullName evidence="2">Uncharacterized protein</fullName>
    </submittedName>
</protein>
<proteinExistence type="predicted"/>
<comment type="caution">
    <text evidence="2">The sequence shown here is derived from an EMBL/GenBank/DDBJ whole genome shotgun (WGS) entry which is preliminary data.</text>
</comment>
<dbReference type="EMBL" id="BJXB01000043">
    <property type="protein sequence ID" value="GEM49769.1"/>
    <property type="molecule type" value="Genomic_DNA"/>
</dbReference>
<feature type="region of interest" description="Disordered" evidence="1">
    <location>
        <begin position="12"/>
        <end position="34"/>
    </location>
</feature>
<evidence type="ECO:0000256" key="1">
    <source>
        <dbReference type="SAM" id="MobiDB-lite"/>
    </source>
</evidence>
<reference evidence="2 3" key="1">
    <citation type="submission" date="2019-07" db="EMBL/GenBank/DDBJ databases">
        <title>Whole genome shotgun sequence of Deinococcus cellulosilyticus NBRC 106333.</title>
        <authorList>
            <person name="Hosoyama A."/>
            <person name="Uohara A."/>
            <person name="Ohji S."/>
            <person name="Ichikawa N."/>
        </authorList>
    </citation>
    <scope>NUCLEOTIDE SEQUENCE [LARGE SCALE GENOMIC DNA]</scope>
    <source>
        <strain evidence="2 3">NBRC 106333</strain>
    </source>
</reference>
<keyword evidence="3" id="KW-1185">Reference proteome</keyword>
<evidence type="ECO:0000313" key="2">
    <source>
        <dbReference type="EMBL" id="GEM49769.1"/>
    </source>
</evidence>
<organism evidence="2 3">
    <name type="scientific">Deinococcus cellulosilyticus (strain DSM 18568 / NBRC 106333 / KACC 11606 / 5516J-15)</name>
    <dbReference type="NCBI Taxonomy" id="1223518"/>
    <lineage>
        <taxon>Bacteria</taxon>
        <taxon>Thermotogati</taxon>
        <taxon>Deinococcota</taxon>
        <taxon>Deinococci</taxon>
        <taxon>Deinococcales</taxon>
        <taxon>Deinococcaceae</taxon>
        <taxon>Deinococcus</taxon>
    </lineage>
</organism>
<evidence type="ECO:0000313" key="3">
    <source>
        <dbReference type="Proteomes" id="UP000321306"/>
    </source>
</evidence>
<accession>A0A511NAB7</accession>
<gene>
    <name evidence="2" type="ORF">DC3_54040</name>
</gene>
<dbReference type="AlphaFoldDB" id="A0A511NAB7"/>
<sequence>MGLLTLTLMTACGQTTPPTSPTPNPGPEKKYRPSTSPDVYLFGISGKCFKQNDNILPFTCLNLLPAQMESQDAIVEKQNTKNNWDYLSAVLPNQTESTLQNLADTIAAQGYTVGYDGVAGSWPDRANTSSGSYAEYYGVKTLLKALTIIYNQDIKGVENPSKVVLVSHSHGVVWSHVIQWALPQLPIEVAVDFDGVCRYWGTDNAADITGDGNPYQIPVSSLCGEQITGGGTANDIQNVVFDNVKWNLEIQADNTPVCGGLATLAGVYDGHDNWRYSGGTSGLYALRPCDNHMTVIHPNRSGMKFVRDTLKIIFPKR</sequence>